<dbReference type="SUPFAM" id="SSF48371">
    <property type="entry name" value="ARM repeat"/>
    <property type="match status" value="1"/>
</dbReference>
<organism evidence="12 13">
    <name type="scientific">Scheffersomyces spartinae</name>
    <dbReference type="NCBI Taxonomy" id="45513"/>
    <lineage>
        <taxon>Eukaryota</taxon>
        <taxon>Fungi</taxon>
        <taxon>Dikarya</taxon>
        <taxon>Ascomycota</taxon>
        <taxon>Saccharomycotina</taxon>
        <taxon>Pichiomycetes</taxon>
        <taxon>Debaryomycetaceae</taxon>
        <taxon>Scheffersomyces</taxon>
    </lineage>
</organism>
<dbReference type="InterPro" id="IPR002553">
    <property type="entry name" value="Clathrin/coatomer_adapt-like_N"/>
</dbReference>
<evidence type="ECO:0000256" key="9">
    <source>
        <dbReference type="PIRNR" id="PIRNR037094"/>
    </source>
</evidence>
<name>A0A9P7V8U5_9ASCO</name>
<evidence type="ECO:0000256" key="2">
    <source>
        <dbReference type="ARBA" id="ARBA00004555"/>
    </source>
</evidence>
<dbReference type="OrthoDB" id="28053at2759"/>
<comment type="subcellular location">
    <subcellularLocation>
        <location evidence="1">Cytoplasmic vesicle membrane</location>
    </subcellularLocation>
    <subcellularLocation>
        <location evidence="2">Golgi apparatus</location>
    </subcellularLocation>
</comment>
<dbReference type="Gene3D" id="2.60.40.1230">
    <property type="match status" value="1"/>
</dbReference>
<reference evidence="12" key="1">
    <citation type="submission" date="2021-03" db="EMBL/GenBank/DDBJ databases">
        <authorList>
            <person name="Palmer J.M."/>
        </authorList>
    </citation>
    <scope>NUCLEOTIDE SEQUENCE</scope>
    <source>
        <strain evidence="12">ARV_011</strain>
    </source>
</reference>
<gene>
    <name evidence="12" type="primary">APL4</name>
    <name evidence="12" type="ORF">KQ657_000846</name>
</gene>
<evidence type="ECO:0000256" key="1">
    <source>
        <dbReference type="ARBA" id="ARBA00004156"/>
    </source>
</evidence>
<dbReference type="InterPro" id="IPR017107">
    <property type="entry name" value="AP1_complex_gsu"/>
</dbReference>
<evidence type="ECO:0000313" key="13">
    <source>
        <dbReference type="Proteomes" id="UP000790833"/>
    </source>
</evidence>
<dbReference type="InterPro" id="IPR013041">
    <property type="entry name" value="Clathrin_app_Ig-like_sf"/>
</dbReference>
<dbReference type="GO" id="GO:0016482">
    <property type="term" value="P:cytosolic transport"/>
    <property type="evidence" value="ECO:0007669"/>
    <property type="project" value="UniProtKB-ARBA"/>
</dbReference>
<keyword evidence="4 9" id="KW-0813">Transport</keyword>
<evidence type="ECO:0000256" key="5">
    <source>
        <dbReference type="ARBA" id="ARBA00022927"/>
    </source>
</evidence>
<dbReference type="SUPFAM" id="SSF49348">
    <property type="entry name" value="Clathrin adaptor appendage domain"/>
    <property type="match status" value="1"/>
</dbReference>
<dbReference type="EMBL" id="JAHMUF010000012">
    <property type="protein sequence ID" value="KAG7193428.1"/>
    <property type="molecule type" value="Genomic_DNA"/>
</dbReference>
<dbReference type="Pfam" id="PF01602">
    <property type="entry name" value="Adaptin_N"/>
    <property type="match status" value="1"/>
</dbReference>
<evidence type="ECO:0000256" key="7">
    <source>
        <dbReference type="ARBA" id="ARBA00023136"/>
    </source>
</evidence>
<keyword evidence="8 9" id="KW-0968">Cytoplasmic vesicle</keyword>
<dbReference type="AlphaFoldDB" id="A0A9P7V8U5"/>
<dbReference type="InterPro" id="IPR011989">
    <property type="entry name" value="ARM-like"/>
</dbReference>
<dbReference type="Pfam" id="PF02883">
    <property type="entry name" value="Alpha_adaptinC2"/>
    <property type="match status" value="1"/>
</dbReference>
<evidence type="ECO:0000256" key="6">
    <source>
        <dbReference type="ARBA" id="ARBA00023034"/>
    </source>
</evidence>
<dbReference type="Gene3D" id="1.25.10.10">
    <property type="entry name" value="Leucine-rich Repeat Variant"/>
    <property type="match status" value="1"/>
</dbReference>
<evidence type="ECO:0000313" key="12">
    <source>
        <dbReference type="EMBL" id="KAG7193428.1"/>
    </source>
</evidence>
<evidence type="ECO:0000256" key="10">
    <source>
        <dbReference type="SAM" id="MobiDB-lite"/>
    </source>
</evidence>
<feature type="compositionally biased region" description="Polar residues" evidence="10">
    <location>
        <begin position="614"/>
        <end position="633"/>
    </location>
</feature>
<dbReference type="PIRSF" id="PIRSF037094">
    <property type="entry name" value="AP1_complex_gamma"/>
    <property type="match status" value="1"/>
</dbReference>
<dbReference type="Proteomes" id="UP000790833">
    <property type="component" value="Unassembled WGS sequence"/>
</dbReference>
<dbReference type="RefSeq" id="XP_043048976.1">
    <property type="nucleotide sequence ID" value="XM_043191669.1"/>
</dbReference>
<sequence>MGSMKSFIKAVRKAKTIADERAVIKKESAAIRTSFRDPNLDQTTRRINISKLLYLYIMGEKTHFGQVECLKLLVSQRFADKRLGYLATMLLLDENQEVLTLLTNSLDNDMQHPNSFIVGLALCCLGNIASSELARDLYVDVEKILNSSNNPYLKKKSTIVAAKLIEKEPDLLEIFIPKVPTLLNDKLPGPLLGTLKLIQSMYSVGTETDRKLLISSIPKLVEHLKRASTSGYMPDYDVAGITDPFLQVSLIQTIRVLAVDLNCPSNYLESVNDILTQVASNIENRKNSAYAIMYECIKAIFAIKSDQSLKILGVNLLGKFLSTRDNNIRYVALDTLLVVINIEPQAVQRHRTTIVNCLADGDISIRRRALELLFAIANEQNIRVLARELLQFLEKCTENDLKLYITSQLTLAVNKYSPNDKWHFDTLTKMLRLAGNYVTPDIISNILALIVQCDDMELKRHIVLRLFNLWSQDHSQYGLLLVTTWCIGEYYELIEGQQIEEDKQTITEKTVLKMFDLLLNNSTFSEQELVVITSYILTADIKLTVKFKKTESIEELRQILNIKSQDPNLEIQIKAIEYQEIFALDLALRKGLLARMPAPPIKLREAVSLHKNPSSKVQSALGASQAGSPNSNGKEVVFDNGGPDLLLDLMDDKPTGTNPVTQTHNTNDLLSDIFGTGSNPPPMKTSIVNASPNVGNPDAISAFKNDHLEVMMIPERFPGDGQATVKAIIKGSGVTSAGTVTKVQLLIAVPKTQKLVITSGSSSDTLDLAEPNSSILQTLSIQGKVGAKVKLRVKLNYKYNGVENDAMFDFAKFPANL</sequence>
<dbReference type="PANTHER" id="PTHR22780">
    <property type="entry name" value="ADAPTIN, ALPHA/GAMMA/EPSILON"/>
    <property type="match status" value="1"/>
</dbReference>
<dbReference type="GO" id="GO:0005829">
    <property type="term" value="C:cytosol"/>
    <property type="evidence" value="ECO:0007669"/>
    <property type="project" value="GOC"/>
</dbReference>
<comment type="similarity">
    <text evidence="3 9">Belongs to the adaptor complexes large subunit family.</text>
</comment>
<keyword evidence="7 9" id="KW-0472">Membrane</keyword>
<keyword evidence="13" id="KW-1185">Reference proteome</keyword>
<dbReference type="GO" id="GO:0006886">
    <property type="term" value="P:intracellular protein transport"/>
    <property type="evidence" value="ECO:0007669"/>
    <property type="project" value="UniProtKB-UniRule"/>
</dbReference>
<evidence type="ECO:0000256" key="4">
    <source>
        <dbReference type="ARBA" id="ARBA00022448"/>
    </source>
</evidence>
<protein>
    <recommendedName>
        <fullName evidence="9">AP-1 complex subunit gamma</fullName>
    </recommendedName>
</protein>
<keyword evidence="5 9" id="KW-0653">Protein transport</keyword>
<feature type="region of interest" description="Disordered" evidence="10">
    <location>
        <begin position="614"/>
        <end position="637"/>
    </location>
</feature>
<evidence type="ECO:0000259" key="11">
    <source>
        <dbReference type="PROSITE" id="PS50180"/>
    </source>
</evidence>
<dbReference type="InterPro" id="IPR008152">
    <property type="entry name" value="Clathrin_a/b/g-adaptin_app_Ig"/>
</dbReference>
<comment type="caution">
    <text evidence="12">The sequence shown here is derived from an EMBL/GenBank/DDBJ whole genome shotgun (WGS) entry which is preliminary data.</text>
</comment>
<proteinExistence type="inferred from homology"/>
<evidence type="ECO:0000256" key="3">
    <source>
        <dbReference type="ARBA" id="ARBA00006613"/>
    </source>
</evidence>
<dbReference type="GeneID" id="66114220"/>
<dbReference type="InterPro" id="IPR050840">
    <property type="entry name" value="Adaptor_Complx_Large_Subunit"/>
</dbReference>
<dbReference type="PROSITE" id="PS50180">
    <property type="entry name" value="GAE"/>
    <property type="match status" value="1"/>
</dbReference>
<dbReference type="GO" id="GO:0030121">
    <property type="term" value="C:AP-1 adaptor complex"/>
    <property type="evidence" value="ECO:0007669"/>
    <property type="project" value="InterPro"/>
</dbReference>
<dbReference type="InterPro" id="IPR008153">
    <property type="entry name" value="GAE_dom"/>
</dbReference>
<keyword evidence="6 9" id="KW-0333">Golgi apparatus</keyword>
<accession>A0A9P7V8U5</accession>
<dbReference type="SMART" id="SM00809">
    <property type="entry name" value="Alpha_adaptinC2"/>
    <property type="match status" value="1"/>
</dbReference>
<evidence type="ECO:0000256" key="8">
    <source>
        <dbReference type="ARBA" id="ARBA00023329"/>
    </source>
</evidence>
<dbReference type="GO" id="GO:0016192">
    <property type="term" value="P:vesicle-mediated transport"/>
    <property type="evidence" value="ECO:0007669"/>
    <property type="project" value="InterPro"/>
</dbReference>
<dbReference type="InterPro" id="IPR016024">
    <property type="entry name" value="ARM-type_fold"/>
</dbReference>
<feature type="domain" description="GAE" evidence="11">
    <location>
        <begin position="695"/>
        <end position="814"/>
    </location>
</feature>